<dbReference type="EMBL" id="DUZY01000001">
    <property type="protein sequence ID" value="DAD24580.1"/>
    <property type="molecule type" value="Genomic_DNA"/>
</dbReference>
<name>A0A822XW71_NELNU</name>
<evidence type="ECO:0000313" key="2">
    <source>
        <dbReference type="EMBL" id="DAD24580.1"/>
    </source>
</evidence>
<feature type="compositionally biased region" description="Polar residues" evidence="1">
    <location>
        <begin position="11"/>
        <end position="22"/>
    </location>
</feature>
<dbReference type="AlphaFoldDB" id="A0A822XW71"/>
<comment type="caution">
    <text evidence="2">The sequence shown here is derived from an EMBL/GenBank/DDBJ whole genome shotgun (WGS) entry which is preliminary data.</text>
</comment>
<proteinExistence type="predicted"/>
<reference evidence="2 3" key="1">
    <citation type="journal article" date="2020" name="Mol. Biol. Evol.">
        <title>Distinct Expression and Methylation Patterns for Genes with Different Fates following a Single Whole-Genome Duplication in Flowering Plants.</title>
        <authorList>
            <person name="Shi T."/>
            <person name="Rahmani R.S."/>
            <person name="Gugger P.F."/>
            <person name="Wang M."/>
            <person name="Li H."/>
            <person name="Zhang Y."/>
            <person name="Li Z."/>
            <person name="Wang Q."/>
            <person name="Van de Peer Y."/>
            <person name="Marchal K."/>
            <person name="Chen J."/>
        </authorList>
    </citation>
    <scope>NUCLEOTIDE SEQUENCE [LARGE SCALE GENOMIC DNA]</scope>
    <source>
        <tissue evidence="2">Leaf</tissue>
    </source>
</reference>
<keyword evidence="3" id="KW-1185">Reference proteome</keyword>
<evidence type="ECO:0000256" key="1">
    <source>
        <dbReference type="SAM" id="MobiDB-lite"/>
    </source>
</evidence>
<sequence length="54" mass="5971">MVEGNEAWSDAFTSLQRATPETESLEPANIPLNSSNNTKNNPFSLYKTLTQKAL</sequence>
<accession>A0A822XW71</accession>
<feature type="region of interest" description="Disordered" evidence="1">
    <location>
        <begin position="1"/>
        <end position="54"/>
    </location>
</feature>
<gene>
    <name evidence="2" type="ORF">HUJ06_026045</name>
</gene>
<dbReference type="Proteomes" id="UP000607653">
    <property type="component" value="Unassembled WGS sequence"/>
</dbReference>
<organism evidence="2 3">
    <name type="scientific">Nelumbo nucifera</name>
    <name type="common">Sacred lotus</name>
    <dbReference type="NCBI Taxonomy" id="4432"/>
    <lineage>
        <taxon>Eukaryota</taxon>
        <taxon>Viridiplantae</taxon>
        <taxon>Streptophyta</taxon>
        <taxon>Embryophyta</taxon>
        <taxon>Tracheophyta</taxon>
        <taxon>Spermatophyta</taxon>
        <taxon>Magnoliopsida</taxon>
        <taxon>Proteales</taxon>
        <taxon>Nelumbonaceae</taxon>
        <taxon>Nelumbo</taxon>
    </lineage>
</organism>
<protein>
    <submittedName>
        <fullName evidence="2">Uncharacterized protein</fullName>
    </submittedName>
</protein>
<feature type="compositionally biased region" description="Polar residues" evidence="1">
    <location>
        <begin position="31"/>
        <end position="54"/>
    </location>
</feature>
<evidence type="ECO:0000313" key="3">
    <source>
        <dbReference type="Proteomes" id="UP000607653"/>
    </source>
</evidence>